<dbReference type="AlphaFoldDB" id="A0A1M6EU17"/>
<keyword evidence="10 18" id="KW-0418">Kinase</keyword>
<keyword evidence="12" id="KW-0902">Two-component regulatory system</keyword>
<keyword evidence="5" id="KW-0963">Cytoplasm</keyword>
<dbReference type="PROSITE" id="PS50894">
    <property type="entry name" value="HPT"/>
    <property type="match status" value="1"/>
</dbReference>
<dbReference type="SUPFAM" id="SSF50341">
    <property type="entry name" value="CheW-like"/>
    <property type="match status" value="1"/>
</dbReference>
<dbReference type="CDD" id="cd16916">
    <property type="entry name" value="HATPase_CheA-like"/>
    <property type="match status" value="1"/>
</dbReference>
<dbReference type="Gene3D" id="3.30.565.10">
    <property type="entry name" value="Histidine kinase-like ATPase, C-terminal domain"/>
    <property type="match status" value="1"/>
</dbReference>
<dbReference type="Gene3D" id="2.30.30.40">
    <property type="entry name" value="SH3 Domains"/>
    <property type="match status" value="1"/>
</dbReference>
<dbReference type="SUPFAM" id="SSF55052">
    <property type="entry name" value="CheY-binding domain of CheA"/>
    <property type="match status" value="1"/>
</dbReference>
<protein>
    <recommendedName>
        <fullName evidence="4">Chemotaxis protein CheA</fullName>
        <ecNumber evidence="3">2.7.13.3</ecNumber>
    </recommendedName>
</protein>
<dbReference type="PANTHER" id="PTHR43395">
    <property type="entry name" value="SENSOR HISTIDINE KINASE CHEA"/>
    <property type="match status" value="1"/>
</dbReference>
<evidence type="ECO:0000256" key="3">
    <source>
        <dbReference type="ARBA" id="ARBA00012438"/>
    </source>
</evidence>
<dbReference type="OrthoDB" id="9803176at2"/>
<dbReference type="Pfam" id="PF02518">
    <property type="entry name" value="HATPase_c"/>
    <property type="match status" value="1"/>
</dbReference>
<dbReference type="SUPFAM" id="SSF55874">
    <property type="entry name" value="ATPase domain of HSP90 chaperone/DNA topoisomerase II/histidine kinase"/>
    <property type="match status" value="1"/>
</dbReference>
<dbReference type="Pfam" id="PF01584">
    <property type="entry name" value="CheW"/>
    <property type="match status" value="1"/>
</dbReference>
<evidence type="ECO:0000256" key="2">
    <source>
        <dbReference type="ARBA" id="ARBA00004496"/>
    </source>
</evidence>
<dbReference type="Pfam" id="PF01627">
    <property type="entry name" value="Hpt"/>
    <property type="match status" value="1"/>
</dbReference>
<evidence type="ECO:0000256" key="8">
    <source>
        <dbReference type="ARBA" id="ARBA00022679"/>
    </source>
</evidence>
<keyword evidence="11" id="KW-0067">ATP-binding</keyword>
<dbReference type="InterPro" id="IPR004358">
    <property type="entry name" value="Sig_transdc_His_kin-like_C"/>
</dbReference>
<proteinExistence type="predicted"/>
<dbReference type="SMART" id="SM00260">
    <property type="entry name" value="CheW"/>
    <property type="match status" value="1"/>
</dbReference>
<dbReference type="GO" id="GO:0000155">
    <property type="term" value="F:phosphorelay sensor kinase activity"/>
    <property type="evidence" value="ECO:0007669"/>
    <property type="project" value="InterPro"/>
</dbReference>
<comment type="subcellular location">
    <subcellularLocation>
        <location evidence="2">Cytoplasm</location>
    </subcellularLocation>
</comment>
<reference evidence="19" key="1">
    <citation type="submission" date="2016-11" db="EMBL/GenBank/DDBJ databases">
        <authorList>
            <person name="Varghese N."/>
            <person name="Submissions S."/>
        </authorList>
    </citation>
    <scope>NUCLEOTIDE SEQUENCE [LARGE SCALE GENOMIC DNA]</scope>
    <source>
        <strain evidence="19">DSM 17957</strain>
    </source>
</reference>
<dbReference type="SUPFAM" id="SSF47226">
    <property type="entry name" value="Histidine-containing phosphotransfer domain, HPT domain"/>
    <property type="match status" value="1"/>
</dbReference>
<evidence type="ECO:0000256" key="7">
    <source>
        <dbReference type="ARBA" id="ARBA00022553"/>
    </source>
</evidence>
<dbReference type="SMART" id="SM01231">
    <property type="entry name" value="H-kinase_dim"/>
    <property type="match status" value="1"/>
</dbReference>
<dbReference type="EC" id="2.7.13.3" evidence="3"/>
<dbReference type="InterPro" id="IPR036890">
    <property type="entry name" value="HATPase_C_sf"/>
</dbReference>
<dbReference type="InterPro" id="IPR035891">
    <property type="entry name" value="CheY-binding_CheA"/>
</dbReference>
<dbReference type="Proteomes" id="UP000184536">
    <property type="component" value="Unassembled WGS sequence"/>
</dbReference>
<dbReference type="CDD" id="cd00731">
    <property type="entry name" value="CheA_reg"/>
    <property type="match status" value="1"/>
</dbReference>
<evidence type="ECO:0000256" key="10">
    <source>
        <dbReference type="ARBA" id="ARBA00022777"/>
    </source>
</evidence>
<dbReference type="GO" id="GO:0006935">
    <property type="term" value="P:chemotaxis"/>
    <property type="evidence" value="ECO:0007669"/>
    <property type="project" value="UniProtKB-KW"/>
</dbReference>
<keyword evidence="8" id="KW-0808">Transferase</keyword>
<dbReference type="InterPro" id="IPR036641">
    <property type="entry name" value="HPT_dom_sf"/>
</dbReference>
<evidence type="ECO:0000256" key="12">
    <source>
        <dbReference type="ARBA" id="ARBA00023012"/>
    </source>
</evidence>
<dbReference type="InterPro" id="IPR005467">
    <property type="entry name" value="His_kinase_dom"/>
</dbReference>
<evidence type="ECO:0000256" key="6">
    <source>
        <dbReference type="ARBA" id="ARBA00022500"/>
    </source>
</evidence>
<dbReference type="SMART" id="SM00387">
    <property type="entry name" value="HATPase_c"/>
    <property type="match status" value="1"/>
</dbReference>
<dbReference type="CDD" id="cd00088">
    <property type="entry name" value="HPT"/>
    <property type="match status" value="1"/>
</dbReference>
<dbReference type="SUPFAM" id="SSF47384">
    <property type="entry name" value="Homodimeric domain of signal transducing histidine kinase"/>
    <property type="match status" value="1"/>
</dbReference>
<evidence type="ECO:0000259" key="17">
    <source>
        <dbReference type="PROSITE" id="PS50894"/>
    </source>
</evidence>
<keyword evidence="6" id="KW-0145">Chemotaxis</keyword>
<dbReference type="STRING" id="1121919.SAMN02745975_00827"/>
<evidence type="ECO:0000313" key="19">
    <source>
        <dbReference type="Proteomes" id="UP000184536"/>
    </source>
</evidence>
<dbReference type="InterPro" id="IPR008207">
    <property type="entry name" value="Sig_transdc_His_kin_Hpt_dom"/>
</dbReference>
<evidence type="ECO:0000256" key="11">
    <source>
        <dbReference type="ARBA" id="ARBA00022840"/>
    </source>
</evidence>
<evidence type="ECO:0000256" key="13">
    <source>
        <dbReference type="ARBA" id="ARBA00035100"/>
    </source>
</evidence>
<dbReference type="Gene3D" id="1.10.287.560">
    <property type="entry name" value="Histidine kinase CheA-like, homodimeric domain"/>
    <property type="match status" value="1"/>
</dbReference>
<gene>
    <name evidence="18" type="ORF">SAMN02745975_00827</name>
</gene>
<keyword evidence="7 14" id="KW-0597">Phosphoprotein</keyword>
<dbReference type="PANTHER" id="PTHR43395:SF10">
    <property type="entry name" value="CHEMOTAXIS PROTEIN CHEA"/>
    <property type="match status" value="1"/>
</dbReference>
<dbReference type="InterPro" id="IPR004105">
    <property type="entry name" value="CheA-like_dim"/>
</dbReference>
<dbReference type="Pfam" id="PF02895">
    <property type="entry name" value="H-kinase_dim"/>
    <property type="match status" value="1"/>
</dbReference>
<keyword evidence="19" id="KW-1185">Reference proteome</keyword>
<evidence type="ECO:0000256" key="5">
    <source>
        <dbReference type="ARBA" id="ARBA00022490"/>
    </source>
</evidence>
<evidence type="ECO:0000256" key="1">
    <source>
        <dbReference type="ARBA" id="ARBA00000085"/>
    </source>
</evidence>
<dbReference type="InterPro" id="IPR003594">
    <property type="entry name" value="HATPase_dom"/>
</dbReference>
<sequence>MDRLDMDDLYYAMFLEETKEQIQAIEQELLILEQGQGDTETINSIFRMAHSIKGASATMGFDDMTSLSHHLENLLSRVRAKEIQVDTQVMNTFFKSLDTLQEIHRGIQERSVREIDIGSIIDEIQCIIQNKKNQEAQAFPEEKAPPAEKEIEEAALELTKLEEALCQEVAKKYHIYKVLIELDKSAKMKSVKAFLIVNNLLGIGDIITTYPPDYEQVGDESFGDYFTLIIATDRDHEMIYKNINTISEIKHIYMKKVQEGSEDNIRLPDNVRLVGGSQNGMKRDDHVTVRVDVNKIDKLMNLVGEFIIDKENLNQIGADLKRKYKNDPLVQKLNNILPHINFVGSELQETVMSTRMLPMEHIFNRFPRMVRDLAQRCNKEVHFEIEGRETEIDRGIIEELIDPLTHILRNAVDHGFEGAQERLAKGKNPSGTLRLSARHEESSVVIEIKDDGKGIDAHRIREKIIEKGLSTAEQLNNLSDAEVIYYIFEPGFSTAKEISDISGRGVGLDVVKSNIGKLNGVVDIKTELGKGTKFIIKLPLTLAIVRALLIREGEYIFALPISSIIETIRLKGNEVPEAVHSIGGVEVFNWREQAVPVIRVGEYFGIQDVRQRDRLFIIIVGYSERKFALVVDKLMGEQEIVIKSIGDFIGKNKLFGNIQGISGVSILGDGSFAQIIDMAAISRRMGG</sequence>
<dbReference type="GO" id="GO:0005524">
    <property type="term" value="F:ATP binding"/>
    <property type="evidence" value="ECO:0007669"/>
    <property type="project" value="UniProtKB-KW"/>
</dbReference>
<keyword evidence="9" id="KW-0547">Nucleotide-binding</keyword>
<dbReference type="PROSITE" id="PS50851">
    <property type="entry name" value="CHEW"/>
    <property type="match status" value="1"/>
</dbReference>
<evidence type="ECO:0000259" key="15">
    <source>
        <dbReference type="PROSITE" id="PS50109"/>
    </source>
</evidence>
<comment type="catalytic activity">
    <reaction evidence="1">
        <text>ATP + protein L-histidine = ADP + protein N-phospho-L-histidine.</text>
        <dbReference type="EC" id="2.7.13.3"/>
    </reaction>
</comment>
<feature type="modified residue" description="Phosphohistidine" evidence="14">
    <location>
        <position position="50"/>
    </location>
</feature>
<dbReference type="GO" id="GO:0005737">
    <property type="term" value="C:cytoplasm"/>
    <property type="evidence" value="ECO:0007669"/>
    <property type="project" value="UniProtKB-SubCell"/>
</dbReference>
<dbReference type="InterPro" id="IPR002545">
    <property type="entry name" value="CheW-lke_dom"/>
</dbReference>
<organism evidence="18 19">
    <name type="scientific">Geosporobacter subterraneus DSM 17957</name>
    <dbReference type="NCBI Taxonomy" id="1121919"/>
    <lineage>
        <taxon>Bacteria</taxon>
        <taxon>Bacillati</taxon>
        <taxon>Bacillota</taxon>
        <taxon>Clostridia</taxon>
        <taxon>Peptostreptococcales</taxon>
        <taxon>Thermotaleaceae</taxon>
        <taxon>Geosporobacter</taxon>
    </lineage>
</organism>
<dbReference type="PROSITE" id="PS50109">
    <property type="entry name" value="HIS_KIN"/>
    <property type="match status" value="1"/>
</dbReference>
<dbReference type="InterPro" id="IPR051315">
    <property type="entry name" value="Bact_Chemotaxis_CheA"/>
</dbReference>
<dbReference type="PRINTS" id="PR00344">
    <property type="entry name" value="BCTRLSENSOR"/>
</dbReference>
<dbReference type="InterPro" id="IPR036097">
    <property type="entry name" value="HisK_dim/P_sf"/>
</dbReference>
<evidence type="ECO:0000256" key="9">
    <source>
        <dbReference type="ARBA" id="ARBA00022741"/>
    </source>
</evidence>
<dbReference type="RefSeq" id="WP_110940098.1">
    <property type="nucleotide sequence ID" value="NZ_FQZV01000009.1"/>
</dbReference>
<feature type="domain" description="HPt" evidence="17">
    <location>
        <begin position="3"/>
        <end position="107"/>
    </location>
</feature>
<dbReference type="InterPro" id="IPR036061">
    <property type="entry name" value="CheW-like_dom_sf"/>
</dbReference>
<comment type="function">
    <text evidence="13">Involved in the transmission of sensory signals from the chemoreceptors to the flagellar motors. CheA is autophosphorylated; it can transfer its phosphate group to either CheB or CheY.</text>
</comment>
<dbReference type="FunFam" id="3.30.565.10:FF:000016">
    <property type="entry name" value="Chemotaxis protein CheA, putative"/>
    <property type="match status" value="1"/>
</dbReference>
<feature type="domain" description="Histidine kinase" evidence="15">
    <location>
        <begin position="330"/>
        <end position="542"/>
    </location>
</feature>
<dbReference type="InterPro" id="IPR037052">
    <property type="entry name" value="CheA-like_P2_sf"/>
</dbReference>
<dbReference type="SMART" id="SM00073">
    <property type="entry name" value="HPT"/>
    <property type="match status" value="1"/>
</dbReference>
<evidence type="ECO:0000259" key="16">
    <source>
        <dbReference type="PROSITE" id="PS50851"/>
    </source>
</evidence>
<evidence type="ECO:0000313" key="18">
    <source>
        <dbReference type="EMBL" id="SHI88913.1"/>
    </source>
</evidence>
<accession>A0A1M6EU17</accession>
<dbReference type="InterPro" id="IPR010808">
    <property type="entry name" value="CheA_P2-bd"/>
</dbReference>
<dbReference type="InterPro" id="IPR037006">
    <property type="entry name" value="CheA-like_homodim_sf"/>
</dbReference>
<evidence type="ECO:0000256" key="4">
    <source>
        <dbReference type="ARBA" id="ARBA00021495"/>
    </source>
</evidence>
<dbReference type="Gene3D" id="3.30.70.1110">
    <property type="entry name" value="Histidine kinase CheA-like, P2 response regulator-binding domain"/>
    <property type="match status" value="1"/>
</dbReference>
<dbReference type="EMBL" id="FQZV01000009">
    <property type="protein sequence ID" value="SHI88913.1"/>
    <property type="molecule type" value="Genomic_DNA"/>
</dbReference>
<name>A0A1M6EU17_9FIRM</name>
<dbReference type="Gene3D" id="1.20.120.160">
    <property type="entry name" value="HPT domain"/>
    <property type="match status" value="1"/>
</dbReference>
<evidence type="ECO:0000256" key="14">
    <source>
        <dbReference type="PROSITE-ProRule" id="PRU00110"/>
    </source>
</evidence>
<feature type="domain" description="CheW-like" evidence="16">
    <location>
        <begin position="544"/>
        <end position="687"/>
    </location>
</feature>
<dbReference type="Pfam" id="PF07194">
    <property type="entry name" value="P2"/>
    <property type="match status" value="1"/>
</dbReference>